<keyword evidence="1" id="KW-0472">Membrane</keyword>
<name>A0A8S5RTM8_9CAUD</name>
<feature type="transmembrane region" description="Helical" evidence="1">
    <location>
        <begin position="12"/>
        <end position="32"/>
    </location>
</feature>
<protein>
    <submittedName>
        <fullName evidence="2">Uncharacterized protein</fullName>
    </submittedName>
</protein>
<dbReference type="EMBL" id="BK055796">
    <property type="protein sequence ID" value="DAE92840.1"/>
    <property type="molecule type" value="Genomic_DNA"/>
</dbReference>
<accession>A0A8S5RTM8</accession>
<keyword evidence="1" id="KW-1133">Transmembrane helix</keyword>
<keyword evidence="1" id="KW-0812">Transmembrane</keyword>
<evidence type="ECO:0000256" key="1">
    <source>
        <dbReference type="SAM" id="Phobius"/>
    </source>
</evidence>
<sequence>MRGLPSWERNALALAYLPASSALVLHIGLAPFPRRCIGTQRPCRIDLSGQVCGWLCSK</sequence>
<evidence type="ECO:0000313" key="2">
    <source>
        <dbReference type="EMBL" id="DAE92840.1"/>
    </source>
</evidence>
<organism evidence="2">
    <name type="scientific">Ackermannviridae sp</name>
    <dbReference type="NCBI Taxonomy" id="2831612"/>
    <lineage>
        <taxon>Viruses</taxon>
        <taxon>Duplodnaviria</taxon>
        <taxon>Heunggongvirae</taxon>
        <taxon>Uroviricota</taxon>
        <taxon>Caudoviricetes</taxon>
        <taxon>Pantevenvirales</taxon>
        <taxon>Ackermannviridae</taxon>
    </lineage>
</organism>
<reference evidence="2" key="1">
    <citation type="journal article" date="2021" name="Proc. Natl. Acad. Sci. U.S.A.">
        <title>A Catalog of Tens of Thousands of Viruses from Human Metagenomes Reveals Hidden Associations with Chronic Diseases.</title>
        <authorList>
            <person name="Tisza M.J."/>
            <person name="Buck C.B."/>
        </authorList>
    </citation>
    <scope>NUCLEOTIDE SEQUENCE</scope>
    <source>
        <strain evidence="2">Cttzo28</strain>
    </source>
</reference>
<proteinExistence type="predicted"/>